<dbReference type="PROSITE" id="PS50106">
    <property type="entry name" value="PDZ"/>
    <property type="match status" value="2"/>
</dbReference>
<organism evidence="8 9">
    <name type="scientific">Plasmopara halstedii</name>
    <name type="common">Downy mildew of sunflower</name>
    <dbReference type="NCBI Taxonomy" id="4781"/>
    <lineage>
        <taxon>Eukaryota</taxon>
        <taxon>Sar</taxon>
        <taxon>Stramenopiles</taxon>
        <taxon>Oomycota</taxon>
        <taxon>Peronosporomycetes</taxon>
        <taxon>Peronosporales</taxon>
        <taxon>Peronosporaceae</taxon>
        <taxon>Plasmopara</taxon>
    </lineage>
</organism>
<keyword evidence="1" id="KW-0343">GTPase activation</keyword>
<dbReference type="SUPFAM" id="SSF50156">
    <property type="entry name" value="PDZ domain-like"/>
    <property type="match status" value="2"/>
</dbReference>
<keyword evidence="3 5" id="KW-0863">Zinc-finger</keyword>
<dbReference type="GO" id="GO:0048205">
    <property type="term" value="P:COPI coating of Golgi vesicle"/>
    <property type="evidence" value="ECO:0007669"/>
    <property type="project" value="TreeGrafter"/>
</dbReference>
<evidence type="ECO:0000256" key="3">
    <source>
        <dbReference type="ARBA" id="ARBA00022771"/>
    </source>
</evidence>
<dbReference type="InterPro" id="IPR038508">
    <property type="entry name" value="ArfGAP_dom_sf"/>
</dbReference>
<evidence type="ECO:0000256" key="1">
    <source>
        <dbReference type="ARBA" id="ARBA00022468"/>
    </source>
</evidence>
<dbReference type="Pfam" id="PF01412">
    <property type="entry name" value="ArfGap"/>
    <property type="match status" value="1"/>
</dbReference>
<dbReference type="EMBL" id="CCYD01002939">
    <property type="protein sequence ID" value="CEG48545.1"/>
    <property type="molecule type" value="Genomic_DNA"/>
</dbReference>
<dbReference type="Pfam" id="PF00595">
    <property type="entry name" value="PDZ"/>
    <property type="match status" value="1"/>
</dbReference>
<dbReference type="STRING" id="4781.A0A0P1B511"/>
<dbReference type="GeneID" id="36401418"/>
<dbReference type="Gene3D" id="2.30.42.10">
    <property type="match status" value="2"/>
</dbReference>
<dbReference type="PROSITE" id="PS50115">
    <property type="entry name" value="ARFGAP"/>
    <property type="match status" value="1"/>
</dbReference>
<dbReference type="SMART" id="SM00228">
    <property type="entry name" value="PDZ"/>
    <property type="match status" value="2"/>
</dbReference>
<feature type="domain" description="PDZ" evidence="6">
    <location>
        <begin position="306"/>
        <end position="382"/>
    </location>
</feature>
<dbReference type="PANTHER" id="PTHR45686:SF4">
    <property type="entry name" value="ADP-RIBOSYLATION FACTOR GTPASE ACTIVATING PROTEIN 3, ISOFORM H"/>
    <property type="match status" value="1"/>
</dbReference>
<evidence type="ECO:0000313" key="8">
    <source>
        <dbReference type="EMBL" id="CEG48545.1"/>
    </source>
</evidence>
<keyword evidence="4" id="KW-0862">Zinc</keyword>
<proteinExistence type="predicted"/>
<dbReference type="GO" id="GO:0008270">
    <property type="term" value="F:zinc ion binding"/>
    <property type="evidence" value="ECO:0007669"/>
    <property type="project" value="UniProtKB-KW"/>
</dbReference>
<feature type="domain" description="PDZ" evidence="6">
    <location>
        <begin position="202"/>
        <end position="286"/>
    </location>
</feature>
<dbReference type="OMA" id="CPQWAGV"/>
<dbReference type="PRINTS" id="PR00405">
    <property type="entry name" value="REVINTRACTNG"/>
</dbReference>
<dbReference type="InterPro" id="IPR001164">
    <property type="entry name" value="ArfGAP_dom"/>
</dbReference>
<evidence type="ECO:0000256" key="4">
    <source>
        <dbReference type="ARBA" id="ARBA00022833"/>
    </source>
</evidence>
<dbReference type="CDD" id="cd00136">
    <property type="entry name" value="PDZ_canonical"/>
    <property type="match status" value="2"/>
</dbReference>
<protein>
    <submittedName>
        <fullName evidence="8">Uncharacterized protein</fullName>
    </submittedName>
</protein>
<dbReference type="InterPro" id="IPR036034">
    <property type="entry name" value="PDZ_sf"/>
</dbReference>
<evidence type="ECO:0000313" key="9">
    <source>
        <dbReference type="Proteomes" id="UP000054928"/>
    </source>
</evidence>
<dbReference type="SMART" id="SM00105">
    <property type="entry name" value="ArfGap"/>
    <property type="match status" value="1"/>
</dbReference>
<dbReference type="PANTHER" id="PTHR45686">
    <property type="entry name" value="ADP-RIBOSYLATION FACTOR GTPASE ACTIVATING PROTEIN 3, ISOFORM H-RELATED"/>
    <property type="match status" value="1"/>
</dbReference>
<dbReference type="Gene3D" id="1.10.220.150">
    <property type="entry name" value="Arf GTPase activating protein"/>
    <property type="match status" value="1"/>
</dbReference>
<dbReference type="InterPro" id="IPR037278">
    <property type="entry name" value="ARFGAP/RecO"/>
</dbReference>
<sequence length="390" mass="42667">MVHLSPATEVAIRLLPGNDRCVDCKAIYPQWAGVSFGVLLCLDCAGKHRSLGVQTSFVKSLVMDSWSESEVRSLEVGGNAKWIAVCTGIGIYDSPMEKKYSSSVAKAYKYQVALAAAKDPSCECTLKATSFLVMLRDTVTFNDIKSISKKDSIPSPTMTTDMSQTSDPLDGECVKCTTCCSMISLNQLNGHSKSCSVSTSENLNWRKYERKFGAPDEPLGFTLVKSTNNFAEVSRIIPGGAAEQADVIVGSLLIGLNNTKNLNFDDVVDMLRSLPRPLTFHFVFRSHVAPESQTIISSIPEPRTVEIKVTLHEKEELGCSLSTNVNCFVRSVDEDSIAKNHGILVGSRVVAVNGQKFLKPKELIHAICTAQRPIEITVHRVEGLMRGWSK</sequence>
<accession>A0A0P1B511</accession>
<dbReference type="FunFam" id="2.30.42.10:FF:000447">
    <property type="match status" value="1"/>
</dbReference>
<reference evidence="9" key="1">
    <citation type="submission" date="2014-09" db="EMBL/GenBank/DDBJ databases">
        <authorList>
            <person name="Sharma Rahul"/>
            <person name="Thines Marco"/>
        </authorList>
    </citation>
    <scope>NUCLEOTIDE SEQUENCE [LARGE SCALE GENOMIC DNA]</scope>
</reference>
<feature type="domain" description="Arf-GAP" evidence="7">
    <location>
        <begin position="12"/>
        <end position="81"/>
    </location>
</feature>
<dbReference type="RefSeq" id="XP_024584914.1">
    <property type="nucleotide sequence ID" value="XM_024719635.1"/>
</dbReference>
<dbReference type="Proteomes" id="UP000054928">
    <property type="component" value="Unassembled WGS sequence"/>
</dbReference>
<dbReference type="GO" id="GO:0000139">
    <property type="term" value="C:Golgi membrane"/>
    <property type="evidence" value="ECO:0007669"/>
    <property type="project" value="GOC"/>
</dbReference>
<keyword evidence="9" id="KW-1185">Reference proteome</keyword>
<evidence type="ECO:0000259" key="7">
    <source>
        <dbReference type="PROSITE" id="PS50115"/>
    </source>
</evidence>
<name>A0A0P1B511_PLAHL</name>
<dbReference type="GO" id="GO:0005096">
    <property type="term" value="F:GTPase activator activity"/>
    <property type="evidence" value="ECO:0007669"/>
    <property type="project" value="UniProtKB-KW"/>
</dbReference>
<dbReference type="AlphaFoldDB" id="A0A0P1B511"/>
<keyword evidence="2" id="KW-0479">Metal-binding</keyword>
<evidence type="ECO:0000256" key="2">
    <source>
        <dbReference type="ARBA" id="ARBA00022723"/>
    </source>
</evidence>
<dbReference type="CDD" id="cd08830">
    <property type="entry name" value="ArfGap_ArfGap1"/>
    <property type="match status" value="1"/>
</dbReference>
<evidence type="ECO:0000256" key="5">
    <source>
        <dbReference type="PROSITE-ProRule" id="PRU00288"/>
    </source>
</evidence>
<dbReference type="SUPFAM" id="SSF57863">
    <property type="entry name" value="ArfGap/RecO-like zinc finger"/>
    <property type="match status" value="1"/>
</dbReference>
<dbReference type="OrthoDB" id="983479at2759"/>
<evidence type="ECO:0000259" key="6">
    <source>
        <dbReference type="PROSITE" id="PS50106"/>
    </source>
</evidence>
<dbReference type="InterPro" id="IPR001478">
    <property type="entry name" value="PDZ"/>
</dbReference>